<feature type="transmembrane region" description="Helical" evidence="1">
    <location>
        <begin position="49"/>
        <end position="69"/>
    </location>
</feature>
<evidence type="ECO:0000313" key="2">
    <source>
        <dbReference type="EMBL" id="ABM96978.1"/>
    </source>
</evidence>
<dbReference type="HOGENOM" id="CLU_1702219_0_0_4"/>
<sequence>MKIASAVESFCQQVNRASAPRRRLCTMIALAAIAAGLGVLLLVDAGWLQHLAITSAAAVASFALALRPWSVSWSRLRRGVVASDSLLQHLARSSRLPDEAKAAIAGRVQERGFVTIGFLADLDAQLRRAGRAARPGRREILRFASKGAGATAAA</sequence>
<keyword evidence="1" id="KW-1133">Transmembrane helix</keyword>
<geneLocation type="plasmid" evidence="2 3">
    <name>RPME01</name>
</geneLocation>
<protein>
    <recommendedName>
        <fullName evidence="4">Transmembrane protein</fullName>
    </recommendedName>
</protein>
<keyword evidence="1" id="KW-0472">Membrane</keyword>
<keyword evidence="2" id="KW-0614">Plasmid</keyword>
<dbReference type="EMBL" id="CP000556">
    <property type="protein sequence ID" value="ABM96978.1"/>
    <property type="molecule type" value="Genomic_DNA"/>
</dbReference>
<organism evidence="2 3">
    <name type="scientific">Methylibium petroleiphilum (strain ATCC BAA-1232 / LMG 22953 / PM1)</name>
    <dbReference type="NCBI Taxonomy" id="420662"/>
    <lineage>
        <taxon>Bacteria</taxon>
        <taxon>Pseudomonadati</taxon>
        <taxon>Pseudomonadota</taxon>
        <taxon>Betaproteobacteria</taxon>
        <taxon>Burkholderiales</taxon>
        <taxon>Sphaerotilaceae</taxon>
        <taxon>Methylibium</taxon>
    </lineage>
</organism>
<dbReference type="RefSeq" id="WP_011831566.1">
    <property type="nucleotide sequence ID" value="NC_008826.1"/>
</dbReference>
<dbReference type="Proteomes" id="UP000000366">
    <property type="component" value="Plasmid RPME01"/>
</dbReference>
<name>A2SN39_METPP</name>
<accession>A2SN39</accession>
<evidence type="ECO:0000313" key="3">
    <source>
        <dbReference type="Proteomes" id="UP000000366"/>
    </source>
</evidence>
<evidence type="ECO:0000256" key="1">
    <source>
        <dbReference type="SAM" id="Phobius"/>
    </source>
</evidence>
<reference evidence="2 3" key="1">
    <citation type="journal article" date="2007" name="J. Bacteriol.">
        <title>Whole-genome analysis of the methyl tert-butyl ether-degrading beta-proteobacterium Methylibium petroleiphilum PM1.</title>
        <authorList>
            <person name="Kane S.R."/>
            <person name="Chakicherla A.Y."/>
            <person name="Chain P.S.G."/>
            <person name="Schmidt R."/>
            <person name="Shin M.W."/>
            <person name="Legler T.C."/>
            <person name="Scow K.M."/>
            <person name="Larimer F.W."/>
            <person name="Lucas S.M."/>
            <person name="Richardson P.M."/>
            <person name="Hristova K.R."/>
        </authorList>
    </citation>
    <scope>NUCLEOTIDE SEQUENCE [LARGE SCALE GENOMIC DNA]</scope>
    <source>
        <strain evidence="3">ATCC BAA-1232 / LMG 22953 / PM1</strain>
        <plasmid evidence="2 3">RPME01</plasmid>
    </source>
</reference>
<keyword evidence="1" id="KW-0812">Transmembrane</keyword>
<feature type="transmembrane region" description="Helical" evidence="1">
    <location>
        <begin position="24"/>
        <end position="43"/>
    </location>
</feature>
<dbReference type="AlphaFoldDB" id="A2SN39"/>
<evidence type="ECO:0008006" key="4">
    <source>
        <dbReference type="Google" id="ProtNLM"/>
    </source>
</evidence>
<dbReference type="KEGG" id="mpt:Mpe_B0203"/>
<keyword evidence="3" id="KW-1185">Reference proteome</keyword>
<proteinExistence type="predicted"/>
<gene>
    <name evidence="2" type="ordered locus">Mpe_B0203</name>
</gene>